<gene>
    <name evidence="1" type="ORF">NW768_002777</name>
</gene>
<accession>A0ABQ8RK50</accession>
<comment type="caution">
    <text evidence="1">The sequence shown here is derived from an EMBL/GenBank/DDBJ whole genome shotgun (WGS) entry which is preliminary data.</text>
</comment>
<sequence>MTIIQHQTGAAQKASFDDIYNNKDPRAFLTTLAPLEYTIPQQVQPLFQRLHQLSSQGSTSCAILDVCCSYGINGSLLGHDIDMNTWTAHYAGSELSSEQQILSDKDFFASRVRSDKPVVLGLDKAENTIHYALDSGLIDNGWAEDLEAHDPSPSLSEALKDVNLIICTGGVGYVSTRTFDRILSAIPKSKNVWVASTVIRTVSYDEVAMALREHGLQTAELHGVVLRQRRFASVKEKSDAIIQVKARGLDTAGFEDEGYLCAEVYISRPIGEPSGTPIVDLIDTVKGFM</sequence>
<evidence type="ECO:0000313" key="1">
    <source>
        <dbReference type="EMBL" id="KAJ4137196.1"/>
    </source>
</evidence>
<dbReference type="Proteomes" id="UP001152024">
    <property type="component" value="Unassembled WGS sequence"/>
</dbReference>
<evidence type="ECO:0000313" key="2">
    <source>
        <dbReference type="Proteomes" id="UP001152024"/>
    </source>
</evidence>
<organism evidence="1 2">
    <name type="scientific">Fusarium equiseti</name>
    <name type="common">Fusarium scirpi</name>
    <dbReference type="NCBI Taxonomy" id="61235"/>
    <lineage>
        <taxon>Eukaryota</taxon>
        <taxon>Fungi</taxon>
        <taxon>Dikarya</taxon>
        <taxon>Ascomycota</taxon>
        <taxon>Pezizomycotina</taxon>
        <taxon>Sordariomycetes</taxon>
        <taxon>Hypocreomycetidae</taxon>
        <taxon>Hypocreales</taxon>
        <taxon>Nectriaceae</taxon>
        <taxon>Fusarium</taxon>
        <taxon>Fusarium incarnatum-equiseti species complex</taxon>
    </lineage>
</organism>
<protein>
    <recommendedName>
        <fullName evidence="3">Methyltransferase type 12</fullName>
    </recommendedName>
</protein>
<name>A0ABQ8RK50_FUSEQ</name>
<evidence type="ECO:0008006" key="3">
    <source>
        <dbReference type="Google" id="ProtNLM"/>
    </source>
</evidence>
<dbReference type="EMBL" id="JAOQBH010000004">
    <property type="protein sequence ID" value="KAJ4137196.1"/>
    <property type="molecule type" value="Genomic_DNA"/>
</dbReference>
<keyword evidence="2" id="KW-1185">Reference proteome</keyword>
<reference evidence="1" key="1">
    <citation type="submission" date="2022-09" db="EMBL/GenBank/DDBJ databases">
        <title>Fusarium specimens isolated from Avocado Roots.</title>
        <authorList>
            <person name="Stajich J."/>
            <person name="Roper C."/>
            <person name="Heimlech-Rivalta G."/>
        </authorList>
    </citation>
    <scope>NUCLEOTIDE SEQUENCE</scope>
    <source>
        <strain evidence="1">CF00095</strain>
    </source>
</reference>
<proteinExistence type="predicted"/>